<dbReference type="SUPFAM" id="SSF50729">
    <property type="entry name" value="PH domain-like"/>
    <property type="match status" value="1"/>
</dbReference>
<dbReference type="RefSeq" id="XP_018279460.1">
    <property type="nucleotide sequence ID" value="XM_018422922.1"/>
</dbReference>
<feature type="region of interest" description="Disordered" evidence="6">
    <location>
        <begin position="26"/>
        <end position="59"/>
    </location>
</feature>
<evidence type="ECO:0000256" key="5">
    <source>
        <dbReference type="PROSITE-ProRule" id="PRU00288"/>
    </source>
</evidence>
<feature type="domain" description="Arf-GAP" evidence="8">
    <location>
        <begin position="895"/>
        <end position="1018"/>
    </location>
</feature>
<keyword evidence="2" id="KW-0479">Metal-binding</keyword>
<evidence type="ECO:0000256" key="3">
    <source>
        <dbReference type="ARBA" id="ARBA00022771"/>
    </source>
</evidence>
<name>A0A0J1B5K9_9TREE</name>
<dbReference type="EMBL" id="KQ087199">
    <property type="protein sequence ID" value="KLT42969.1"/>
    <property type="molecule type" value="Genomic_DNA"/>
</dbReference>
<dbReference type="InterPro" id="IPR011993">
    <property type="entry name" value="PH-like_dom_sf"/>
</dbReference>
<gene>
    <name evidence="9" type="ORF">CC85DRAFT_284926</name>
</gene>
<organism evidence="9 10">
    <name type="scientific">Cutaneotrichosporon oleaginosum</name>
    <dbReference type="NCBI Taxonomy" id="879819"/>
    <lineage>
        <taxon>Eukaryota</taxon>
        <taxon>Fungi</taxon>
        <taxon>Dikarya</taxon>
        <taxon>Basidiomycota</taxon>
        <taxon>Agaricomycotina</taxon>
        <taxon>Tremellomycetes</taxon>
        <taxon>Trichosporonales</taxon>
        <taxon>Trichosporonaceae</taxon>
        <taxon>Cutaneotrichosporon</taxon>
    </lineage>
</organism>
<feature type="region of interest" description="Disordered" evidence="6">
    <location>
        <begin position="836"/>
        <end position="888"/>
    </location>
</feature>
<dbReference type="Pfam" id="PF01412">
    <property type="entry name" value="ArfGap"/>
    <property type="match status" value="1"/>
</dbReference>
<feature type="domain" description="PH" evidence="7">
    <location>
        <begin position="580"/>
        <end position="686"/>
    </location>
</feature>
<dbReference type="InterPro" id="IPR001164">
    <property type="entry name" value="ArfGAP_dom"/>
</dbReference>
<sequence length="1025" mass="110301">MAAPPATRAAPSPALSHSASLAAPAIVPEASDDARSTSYSRSDTASIAGTSVSSRMPFPPEDVPPVQAYAAASVPAEPLPDSLLCRSTFTALEHSAGTLKRLAKHVLDRSSEVLSLLEQVEKAEDEMLATLGTLGRWLEGGYGVKGEVWEDTVGMRKVAREKRRREREELEVMVVHSLEAVKGEIKRQGLAGNGAQARFENTAKQYYGATAAYLNGERDATGGEQAQAARQAQFDLMRYNHHSTLLYAVPPSSVGCLDLLVGLYGWVGAVLSQSPGKRADTHPPLLEEDFARRAANATSGAETPTQRGRALAVSETPVRLLLRDDDSVRGSHEALSRTLSLSLAHLVNVRGDLLRGWAAREEQTTLLEESARRLQGVANAAPVPQHHLAPSSSFPDPPTTPVTPTARDKPKKRIGGKIRGLFSSASTVTMPSLAERAPPVSSSNLAQIASRKSVDLSKIADAGISHISDPRLISTTSSQATSSARAAEQASIRDTASAFPMPPPRPARADGRQSVDARRSFPIPPGRGPFVAVDEAMPTPSTPSSRSKVLADTAAKLNGVQVGGVGGLDGTEDEQRELVGRKKEGVLWGTGSWEALDRDPGRSKWERFWVVLANSSLYEHRDATPGKPEASATIIDLKFASVREGRGTDRRFVFEVVTPSHGRRMYQATSEAEMRTWIYTLCNAIESCINGTSTMRSSDRRAMEESGGGSVSVGNVGAGIGATSTKDRRKSSGSKKKAARQSLGATAMAPPPPPVEEPRKRRTSFKSRLKQGAEAAGDRLSTVVGSKRSSVDLERPAFLAQGGRMPSYNTSSVNSTSRRTSWYEDDEIERRVLEMAGVDAASQRSRSRRPGTAPSGSRARSDDSAGRGGRLAVIEPGRRPPPSPALDVAEPQLNMEYLRHLASIGANARCADCGRTTKTSRWATISLREVPMVMFLCIRCVGLHRGLGTHISKPRSVDLDNWTPDAVQLAQQWGNERANGVWEALKPVGHMPGDDDVAEYIQAKYVEGRWLADENRARFGLAPRH</sequence>
<feature type="region of interest" description="Disordered" evidence="6">
    <location>
        <begin position="802"/>
        <end position="821"/>
    </location>
</feature>
<evidence type="ECO:0000256" key="2">
    <source>
        <dbReference type="ARBA" id="ARBA00022723"/>
    </source>
</evidence>
<dbReference type="InterPro" id="IPR038508">
    <property type="entry name" value="ArfGAP_dom_sf"/>
</dbReference>
<dbReference type="GO" id="GO:0005096">
    <property type="term" value="F:GTPase activator activity"/>
    <property type="evidence" value="ECO:0007669"/>
    <property type="project" value="UniProtKB-KW"/>
</dbReference>
<keyword evidence="4" id="KW-0862">Zinc</keyword>
<accession>A0A0J1B5K9</accession>
<dbReference type="GeneID" id="28983525"/>
<feature type="compositionally biased region" description="Low complexity" evidence="6">
    <location>
        <begin position="807"/>
        <end position="820"/>
    </location>
</feature>
<evidence type="ECO:0000313" key="10">
    <source>
        <dbReference type="Proteomes" id="UP000053611"/>
    </source>
</evidence>
<dbReference type="PANTHER" id="PTHR23180:SF160">
    <property type="entry name" value="ADP-RIBOSYLATION FACTOR GTPASE-ACTIVATING PROTEIN EFFECTOR PROTEIN 1"/>
    <property type="match status" value="1"/>
</dbReference>
<dbReference type="Pfam" id="PF00169">
    <property type="entry name" value="PH"/>
    <property type="match status" value="1"/>
</dbReference>
<dbReference type="FunFam" id="2.30.29.30:FF:000252">
    <property type="entry name" value="ARF GTPase activator (Csx2)"/>
    <property type="match status" value="1"/>
</dbReference>
<dbReference type="AlphaFoldDB" id="A0A0J1B5K9"/>
<feature type="region of interest" description="Disordered" evidence="6">
    <location>
        <begin position="475"/>
        <end position="532"/>
    </location>
</feature>
<evidence type="ECO:0000256" key="6">
    <source>
        <dbReference type="SAM" id="MobiDB-lite"/>
    </source>
</evidence>
<proteinExistence type="predicted"/>
<evidence type="ECO:0000259" key="7">
    <source>
        <dbReference type="PROSITE" id="PS50003"/>
    </source>
</evidence>
<evidence type="ECO:0008006" key="11">
    <source>
        <dbReference type="Google" id="ProtNLM"/>
    </source>
</evidence>
<feature type="region of interest" description="Disordered" evidence="6">
    <location>
        <begin position="384"/>
        <end position="420"/>
    </location>
</feature>
<dbReference type="Proteomes" id="UP000053611">
    <property type="component" value="Unassembled WGS sequence"/>
</dbReference>
<dbReference type="FunFam" id="1.10.220.150:FF:000009">
    <property type="entry name" value="stromal membrane-associated protein 1 isoform X1"/>
    <property type="match status" value="1"/>
</dbReference>
<dbReference type="STRING" id="879819.A0A0J1B5K9"/>
<dbReference type="SUPFAM" id="SSF57863">
    <property type="entry name" value="ArfGap/RecO-like zinc finger"/>
    <property type="match status" value="1"/>
</dbReference>
<feature type="region of interest" description="Disordered" evidence="6">
    <location>
        <begin position="694"/>
        <end position="790"/>
    </location>
</feature>
<keyword evidence="1" id="KW-0343">GTPase activation</keyword>
<protein>
    <recommendedName>
        <fullName evidence="11">ArfGap-domain-containing protein</fullName>
    </recommendedName>
</protein>
<dbReference type="PANTHER" id="PTHR23180">
    <property type="entry name" value="CENTAURIN/ARF"/>
    <property type="match status" value="1"/>
</dbReference>
<dbReference type="SMART" id="SM00233">
    <property type="entry name" value="PH"/>
    <property type="match status" value="1"/>
</dbReference>
<dbReference type="InterPro" id="IPR001849">
    <property type="entry name" value="PH_domain"/>
</dbReference>
<evidence type="ECO:0000313" key="9">
    <source>
        <dbReference type="EMBL" id="KLT42969.1"/>
    </source>
</evidence>
<feature type="compositionally biased region" description="Basic residues" evidence="6">
    <location>
        <begin position="727"/>
        <end position="739"/>
    </location>
</feature>
<dbReference type="Gene3D" id="1.10.220.150">
    <property type="entry name" value="Arf GTPase activating protein"/>
    <property type="match status" value="1"/>
</dbReference>
<dbReference type="PROSITE" id="PS50003">
    <property type="entry name" value="PH_DOMAIN"/>
    <property type="match status" value="1"/>
</dbReference>
<dbReference type="PROSITE" id="PS50115">
    <property type="entry name" value="ARFGAP"/>
    <property type="match status" value="1"/>
</dbReference>
<feature type="compositionally biased region" description="Basic residues" evidence="6">
    <location>
        <begin position="760"/>
        <end position="769"/>
    </location>
</feature>
<dbReference type="GO" id="GO:0008270">
    <property type="term" value="F:zinc ion binding"/>
    <property type="evidence" value="ECO:0007669"/>
    <property type="project" value="UniProtKB-KW"/>
</dbReference>
<dbReference type="SMART" id="SM00105">
    <property type="entry name" value="ArfGap"/>
    <property type="match status" value="1"/>
</dbReference>
<evidence type="ECO:0000256" key="4">
    <source>
        <dbReference type="ARBA" id="ARBA00022833"/>
    </source>
</evidence>
<dbReference type="CDD" id="cd08204">
    <property type="entry name" value="ArfGap"/>
    <property type="match status" value="1"/>
</dbReference>
<dbReference type="InterPro" id="IPR045258">
    <property type="entry name" value="ACAP1/2/3-like"/>
</dbReference>
<feature type="compositionally biased region" description="Low complexity" evidence="6">
    <location>
        <begin position="475"/>
        <end position="490"/>
    </location>
</feature>
<dbReference type="OrthoDB" id="10266696at2759"/>
<feature type="compositionally biased region" description="Gly residues" evidence="6">
    <location>
        <begin position="706"/>
        <end position="720"/>
    </location>
</feature>
<evidence type="ECO:0000256" key="1">
    <source>
        <dbReference type="ARBA" id="ARBA00022468"/>
    </source>
</evidence>
<feature type="compositionally biased region" description="Basic and acidic residues" evidence="6">
    <location>
        <begin position="507"/>
        <end position="519"/>
    </location>
</feature>
<evidence type="ECO:0000259" key="8">
    <source>
        <dbReference type="PROSITE" id="PS50115"/>
    </source>
</evidence>
<feature type="compositionally biased region" description="Polar residues" evidence="6">
    <location>
        <begin position="36"/>
        <end position="54"/>
    </location>
</feature>
<dbReference type="InterPro" id="IPR037278">
    <property type="entry name" value="ARFGAP/RecO"/>
</dbReference>
<dbReference type="Gene3D" id="2.30.29.30">
    <property type="entry name" value="Pleckstrin-homology domain (PH domain)/Phosphotyrosine-binding domain (PTB)"/>
    <property type="match status" value="1"/>
</dbReference>
<dbReference type="PRINTS" id="PR00405">
    <property type="entry name" value="REVINTRACTNG"/>
</dbReference>
<keyword evidence="3 5" id="KW-0863">Zinc-finger</keyword>
<keyword evidence="10" id="KW-1185">Reference proteome</keyword>
<reference evidence="9 10" key="1">
    <citation type="submission" date="2015-03" db="EMBL/GenBank/DDBJ databases">
        <title>Genomics and transcriptomics of the oil-accumulating basidiomycete yeast T. oleaginosus allow insights into substrate utilization and the diverse evolutionary trajectories of mating systems in fungi.</title>
        <authorList>
            <consortium name="DOE Joint Genome Institute"/>
            <person name="Kourist R."/>
            <person name="Kracht O."/>
            <person name="Bracharz F."/>
            <person name="Lipzen A."/>
            <person name="Nolan M."/>
            <person name="Ohm R."/>
            <person name="Grigoriev I."/>
            <person name="Sun S."/>
            <person name="Heitman J."/>
            <person name="Bruck T."/>
            <person name="Nowrousian M."/>
        </authorList>
    </citation>
    <scope>NUCLEOTIDE SEQUENCE [LARGE SCALE GENOMIC DNA]</scope>
    <source>
        <strain evidence="9 10">IBC0246</strain>
    </source>
</reference>